<dbReference type="EMBL" id="FO203522">
    <property type="protein sequence ID" value="CCO22362.1"/>
    <property type="molecule type" value="Genomic_DNA"/>
</dbReference>
<evidence type="ECO:0000256" key="1">
    <source>
        <dbReference type="ARBA" id="ARBA00002901"/>
    </source>
</evidence>
<evidence type="ECO:0000256" key="5">
    <source>
        <dbReference type="ARBA" id="ARBA00047317"/>
    </source>
</evidence>
<dbReference type="KEGG" id="dhy:DESAM_20071"/>
<dbReference type="UniPathway" id="UPA00344"/>
<dbReference type="HOGENOM" id="CLU_010186_7_2_7"/>
<dbReference type="InterPro" id="IPR036135">
    <property type="entry name" value="MoeA_linker/N_sf"/>
</dbReference>
<gene>
    <name evidence="8" type="ORF">DESAM_20071</name>
</gene>
<comment type="function">
    <text evidence="1 6">Catalyzes the insertion of molybdate into adenylated molybdopterin with the concomitant release of AMP.</text>
</comment>
<dbReference type="OrthoDB" id="9804758at2"/>
<dbReference type="NCBIfam" id="TIGR00177">
    <property type="entry name" value="molyb_syn"/>
    <property type="match status" value="1"/>
</dbReference>
<dbReference type="Gene3D" id="2.40.340.10">
    <property type="entry name" value="MoeA, C-terminal, domain IV"/>
    <property type="match status" value="1"/>
</dbReference>
<sequence length="413" mass="43922">MSHDFFNIISREEFESLLASFSATDAVQVPISDAFGLVLAADIISPEDLPPANRSCMDGYAVNARDAFGATEANPAYLECCAELKVDENPDFTLKSGECAAIATGGTLPEGADAVVMVEHTHELGSGTIEIRKSSAPGEHAMLKGEDAAKGDTVFRAGHKVRFQDVGLLAALGIKNVSIHKKPRTGIISTGDELVKIDSPQKVGTIRDVNSHTLRCLVSEAGAEPVNYGIVRDELEKLKSTLKQAVAENDLVLLSGGSSVGMRDLTVQAIESMDDSEILAHGVAISPGKPTILGRVGGKPVLGLPGQVTSVQVVMLSLVMPFIRHIMGQKNAFSTAARPLVQAELGRNAPSKQGREDYVRMKLIQRENEIPLAQPVYGKSGLLKTMVQADGLMIIPADTEGLYAGDTVSIWLI</sequence>
<dbReference type="SMART" id="SM00852">
    <property type="entry name" value="MoCF_biosynth"/>
    <property type="match status" value="1"/>
</dbReference>
<dbReference type="Gene3D" id="3.90.105.10">
    <property type="entry name" value="Molybdopterin biosynthesis moea protein, domain 2"/>
    <property type="match status" value="1"/>
</dbReference>
<dbReference type="SUPFAM" id="SSF63867">
    <property type="entry name" value="MoeA C-terminal domain-like"/>
    <property type="match status" value="1"/>
</dbReference>
<dbReference type="Pfam" id="PF03453">
    <property type="entry name" value="MoeA_N"/>
    <property type="match status" value="1"/>
</dbReference>
<dbReference type="InterPro" id="IPR038987">
    <property type="entry name" value="MoeA-like"/>
</dbReference>
<dbReference type="SUPFAM" id="SSF53218">
    <property type="entry name" value="Molybdenum cofactor biosynthesis proteins"/>
    <property type="match status" value="1"/>
</dbReference>
<dbReference type="PANTHER" id="PTHR10192">
    <property type="entry name" value="MOLYBDOPTERIN BIOSYNTHESIS PROTEIN"/>
    <property type="match status" value="1"/>
</dbReference>
<dbReference type="InterPro" id="IPR036688">
    <property type="entry name" value="MoeA_C_domain_IV_sf"/>
</dbReference>
<evidence type="ECO:0000256" key="6">
    <source>
        <dbReference type="RuleBase" id="RU365090"/>
    </source>
</evidence>
<dbReference type="PATRIC" id="fig|1121451.3.peg.348"/>
<dbReference type="CDD" id="cd00887">
    <property type="entry name" value="MoeA"/>
    <property type="match status" value="1"/>
</dbReference>
<name>L0R803_9BACT</name>
<organism evidence="8 9">
    <name type="scientific">Maridesulfovibrio hydrothermalis AM13 = DSM 14728</name>
    <dbReference type="NCBI Taxonomy" id="1121451"/>
    <lineage>
        <taxon>Bacteria</taxon>
        <taxon>Pseudomonadati</taxon>
        <taxon>Thermodesulfobacteriota</taxon>
        <taxon>Desulfovibrionia</taxon>
        <taxon>Desulfovibrionales</taxon>
        <taxon>Desulfovibrionaceae</taxon>
        <taxon>Maridesulfovibrio</taxon>
    </lineage>
</organism>
<dbReference type="GO" id="GO:0005829">
    <property type="term" value="C:cytosol"/>
    <property type="evidence" value="ECO:0007669"/>
    <property type="project" value="TreeGrafter"/>
</dbReference>
<keyword evidence="4 6" id="KW-0501">Molybdenum cofactor biosynthesis</keyword>
<dbReference type="RefSeq" id="WP_015334972.1">
    <property type="nucleotide sequence ID" value="NC_020055.1"/>
</dbReference>
<dbReference type="NCBIfam" id="NF045515">
    <property type="entry name" value="Glp_gephyrin"/>
    <property type="match status" value="1"/>
</dbReference>
<comment type="pathway">
    <text evidence="2 6">Cofactor biosynthesis; molybdopterin biosynthesis.</text>
</comment>
<dbReference type="eggNOG" id="COG0303">
    <property type="taxonomic scope" value="Bacteria"/>
</dbReference>
<dbReference type="AlphaFoldDB" id="L0R803"/>
<dbReference type="GO" id="GO:0006777">
    <property type="term" value="P:Mo-molybdopterin cofactor biosynthetic process"/>
    <property type="evidence" value="ECO:0007669"/>
    <property type="project" value="UniProtKB-UniRule"/>
</dbReference>
<dbReference type="InterPro" id="IPR005111">
    <property type="entry name" value="MoeA_C_domain_IV"/>
</dbReference>
<dbReference type="Proteomes" id="UP000010808">
    <property type="component" value="Chromosome"/>
</dbReference>
<evidence type="ECO:0000313" key="8">
    <source>
        <dbReference type="EMBL" id="CCO22362.1"/>
    </source>
</evidence>
<keyword evidence="6" id="KW-0500">Molybdenum</keyword>
<evidence type="ECO:0000256" key="4">
    <source>
        <dbReference type="ARBA" id="ARBA00023150"/>
    </source>
</evidence>
<dbReference type="GO" id="GO:0061599">
    <property type="term" value="F:molybdopterin molybdotransferase activity"/>
    <property type="evidence" value="ECO:0007669"/>
    <property type="project" value="UniProtKB-UniRule"/>
</dbReference>
<protein>
    <recommendedName>
        <fullName evidence="6">Molybdopterin molybdenumtransferase</fullName>
        <ecNumber evidence="6">2.10.1.1</ecNumber>
    </recommendedName>
</protein>
<accession>L0R803</accession>
<evidence type="ECO:0000256" key="3">
    <source>
        <dbReference type="ARBA" id="ARBA00010763"/>
    </source>
</evidence>
<dbReference type="InterPro" id="IPR036425">
    <property type="entry name" value="MoaB/Mog-like_dom_sf"/>
</dbReference>
<dbReference type="PANTHER" id="PTHR10192:SF5">
    <property type="entry name" value="GEPHYRIN"/>
    <property type="match status" value="1"/>
</dbReference>
<dbReference type="Pfam" id="PF00994">
    <property type="entry name" value="MoCF_biosynth"/>
    <property type="match status" value="1"/>
</dbReference>
<dbReference type="Gene3D" id="3.40.980.10">
    <property type="entry name" value="MoaB/Mog-like domain"/>
    <property type="match status" value="1"/>
</dbReference>
<comment type="catalytic activity">
    <reaction evidence="5">
        <text>adenylyl-molybdopterin + molybdate = Mo-molybdopterin + AMP + H(+)</text>
        <dbReference type="Rhea" id="RHEA:35047"/>
        <dbReference type="ChEBI" id="CHEBI:15378"/>
        <dbReference type="ChEBI" id="CHEBI:36264"/>
        <dbReference type="ChEBI" id="CHEBI:62727"/>
        <dbReference type="ChEBI" id="CHEBI:71302"/>
        <dbReference type="ChEBI" id="CHEBI:456215"/>
        <dbReference type="EC" id="2.10.1.1"/>
    </reaction>
</comment>
<dbReference type="STRING" id="1121451.DESAM_20071"/>
<comment type="similarity">
    <text evidence="3 6">Belongs to the MoeA family.</text>
</comment>
<dbReference type="Pfam" id="PF03454">
    <property type="entry name" value="MoeA_C"/>
    <property type="match status" value="1"/>
</dbReference>
<proteinExistence type="inferred from homology"/>
<keyword evidence="6" id="KW-0479">Metal-binding</keyword>
<dbReference type="InterPro" id="IPR005110">
    <property type="entry name" value="MoeA_linker/N"/>
</dbReference>
<evidence type="ECO:0000256" key="2">
    <source>
        <dbReference type="ARBA" id="ARBA00005046"/>
    </source>
</evidence>
<dbReference type="GO" id="GO:0046872">
    <property type="term" value="F:metal ion binding"/>
    <property type="evidence" value="ECO:0007669"/>
    <property type="project" value="UniProtKB-UniRule"/>
</dbReference>
<dbReference type="InterPro" id="IPR001453">
    <property type="entry name" value="MoaB/Mog_dom"/>
</dbReference>
<feature type="domain" description="MoaB/Mog" evidence="7">
    <location>
        <begin position="186"/>
        <end position="325"/>
    </location>
</feature>
<evidence type="ECO:0000313" key="9">
    <source>
        <dbReference type="Proteomes" id="UP000010808"/>
    </source>
</evidence>
<keyword evidence="6" id="KW-0460">Magnesium</keyword>
<keyword evidence="9" id="KW-1185">Reference proteome</keyword>
<comment type="cofactor">
    <cofactor evidence="6">
        <name>Mg(2+)</name>
        <dbReference type="ChEBI" id="CHEBI:18420"/>
    </cofactor>
</comment>
<dbReference type="Gene3D" id="2.170.190.11">
    <property type="entry name" value="Molybdopterin biosynthesis moea protein, domain 3"/>
    <property type="match status" value="1"/>
</dbReference>
<evidence type="ECO:0000259" key="7">
    <source>
        <dbReference type="SMART" id="SM00852"/>
    </source>
</evidence>
<dbReference type="SUPFAM" id="SSF63882">
    <property type="entry name" value="MoeA N-terminal region -like"/>
    <property type="match status" value="1"/>
</dbReference>
<keyword evidence="6" id="KW-0808">Transferase</keyword>
<reference evidence="8 9" key="1">
    <citation type="submission" date="2012-10" db="EMBL/GenBank/DDBJ databases">
        <authorList>
            <person name="Genoscope - CEA"/>
        </authorList>
    </citation>
    <scope>NUCLEOTIDE SEQUENCE [LARGE SCALE GENOMIC DNA]</scope>
    <source>
        <strain evidence="9">AM13 / DSM 14728</strain>
    </source>
</reference>
<dbReference type="EC" id="2.10.1.1" evidence="6"/>